<evidence type="ECO:0000256" key="8">
    <source>
        <dbReference type="ARBA" id="ARBA00023012"/>
    </source>
</evidence>
<evidence type="ECO:0000313" key="10">
    <source>
        <dbReference type="EMBL" id="SKB38699.1"/>
    </source>
</evidence>
<dbReference type="InterPro" id="IPR003594">
    <property type="entry name" value="HATPase_dom"/>
</dbReference>
<dbReference type="GO" id="GO:0005524">
    <property type="term" value="F:ATP binding"/>
    <property type="evidence" value="ECO:0007669"/>
    <property type="project" value="UniProtKB-KW"/>
</dbReference>
<keyword evidence="5" id="KW-0547">Nucleotide-binding</keyword>
<evidence type="ECO:0000256" key="4">
    <source>
        <dbReference type="ARBA" id="ARBA00022679"/>
    </source>
</evidence>
<dbReference type="SUPFAM" id="SSF55785">
    <property type="entry name" value="PYP-like sensor domain (PAS domain)"/>
    <property type="match status" value="1"/>
</dbReference>
<dbReference type="PANTHER" id="PTHR41523:SF8">
    <property type="entry name" value="ETHYLENE RESPONSE SENSOR PROTEIN"/>
    <property type="match status" value="1"/>
</dbReference>
<protein>
    <recommendedName>
        <fullName evidence="2">histidine kinase</fullName>
        <ecNumber evidence="2">2.7.13.3</ecNumber>
    </recommendedName>
</protein>
<dbReference type="PANTHER" id="PTHR41523">
    <property type="entry name" value="TWO-COMPONENT SYSTEM SENSOR PROTEIN"/>
    <property type="match status" value="1"/>
</dbReference>
<dbReference type="GO" id="GO:0000160">
    <property type="term" value="P:phosphorelay signal transduction system"/>
    <property type="evidence" value="ECO:0007669"/>
    <property type="project" value="UniProtKB-KW"/>
</dbReference>
<feature type="domain" description="Histidine kinase" evidence="9">
    <location>
        <begin position="279"/>
        <end position="471"/>
    </location>
</feature>
<sequence>MIRKLCEKFTTLNESDIQLLYNVNEFLPLISQVTNGDVFIDCMTREPDTAIVVAEAKKKKSLYKKNVVGEFALRENEPAVLRTMDTGLTTRELKGISQENIPIEQSVTAIKNGDKVVGTLIVEKDATKDFAERRNIEILSETAQQLTQALMFHNRGEEHKIDYITNYVTDGIMIFDKEGVVIYANPMAISIYKKIGYKDDIIGMHFDNVALDEKTFKDVTETTYMEVPEIHIGKLNLNVQYSVLKNKDDDQRLVVLIRDMTELRNREKELILKSVAIREIHHRVKNNLQTIASLLRMQSRRITDDQAKKAFSESINRVLSIAVTHELLAQNGVDDVDIKDILTNLVQNTIYYNSKPSTNIKVEITGDNFSIDSDKATSIALAVNELVQNCMEYAFPNRKEGNIRIHIEKDELYSKIIVADDGVGFDKTERPAGSLGLNIVEGLVVEKLDGSFGISSSPFGTQVEIEIINKCR</sequence>
<dbReference type="InterPro" id="IPR022066">
    <property type="entry name" value="PdtaS_GAF"/>
</dbReference>
<comment type="catalytic activity">
    <reaction evidence="1">
        <text>ATP + protein L-histidine = ADP + protein N-phospho-L-histidine.</text>
        <dbReference type="EC" id="2.7.13.3"/>
    </reaction>
</comment>
<accession>A0A1T5AV67</accession>
<proteinExistence type="predicted"/>
<dbReference type="InterPro" id="IPR005467">
    <property type="entry name" value="His_kinase_dom"/>
</dbReference>
<dbReference type="SMART" id="SM00387">
    <property type="entry name" value="HATPase_c"/>
    <property type="match status" value="1"/>
</dbReference>
<evidence type="ECO:0000256" key="7">
    <source>
        <dbReference type="ARBA" id="ARBA00022840"/>
    </source>
</evidence>
<evidence type="ECO:0000259" key="9">
    <source>
        <dbReference type="PROSITE" id="PS50109"/>
    </source>
</evidence>
<dbReference type="Gene3D" id="3.30.450.280">
    <property type="entry name" value="GAF domain"/>
    <property type="match status" value="1"/>
</dbReference>
<dbReference type="SUPFAM" id="SSF55874">
    <property type="entry name" value="ATPase domain of HSP90 chaperone/DNA topoisomerase II/histidine kinase"/>
    <property type="match status" value="1"/>
</dbReference>
<dbReference type="Pfam" id="PF12282">
    <property type="entry name" value="GAF_PdtaS"/>
    <property type="match status" value="1"/>
</dbReference>
<dbReference type="InterPro" id="IPR038424">
    <property type="entry name" value="H_kinase_PdtaS_GAF_sf"/>
</dbReference>
<dbReference type="InterPro" id="IPR011495">
    <property type="entry name" value="Sig_transdc_His_kin_sub2_dim/P"/>
</dbReference>
<evidence type="ECO:0000256" key="3">
    <source>
        <dbReference type="ARBA" id="ARBA00022553"/>
    </source>
</evidence>
<dbReference type="SMART" id="SM00911">
    <property type="entry name" value="HWE_HK"/>
    <property type="match status" value="1"/>
</dbReference>
<keyword evidence="11" id="KW-1185">Reference proteome</keyword>
<dbReference type="InterPro" id="IPR036890">
    <property type="entry name" value="HATPase_C_sf"/>
</dbReference>
<keyword evidence="4" id="KW-0808">Transferase</keyword>
<dbReference type="AlphaFoldDB" id="A0A1T5AV67"/>
<dbReference type="RefSeq" id="WP_079589105.1">
    <property type="nucleotide sequence ID" value="NZ_FUYN01000002.1"/>
</dbReference>
<dbReference type="Gene3D" id="3.30.450.20">
    <property type="entry name" value="PAS domain"/>
    <property type="match status" value="1"/>
</dbReference>
<dbReference type="OrthoDB" id="9767435at2"/>
<dbReference type="Proteomes" id="UP000243406">
    <property type="component" value="Unassembled WGS sequence"/>
</dbReference>
<dbReference type="PROSITE" id="PS50109">
    <property type="entry name" value="HIS_KIN"/>
    <property type="match status" value="1"/>
</dbReference>
<dbReference type="Pfam" id="PF07568">
    <property type="entry name" value="HisKA_2"/>
    <property type="match status" value="1"/>
</dbReference>
<dbReference type="EMBL" id="FUYN01000002">
    <property type="protein sequence ID" value="SKB38699.1"/>
    <property type="molecule type" value="Genomic_DNA"/>
</dbReference>
<evidence type="ECO:0000313" key="11">
    <source>
        <dbReference type="Proteomes" id="UP000243406"/>
    </source>
</evidence>
<evidence type="ECO:0000256" key="6">
    <source>
        <dbReference type="ARBA" id="ARBA00022777"/>
    </source>
</evidence>
<keyword evidence="7" id="KW-0067">ATP-binding</keyword>
<organism evidence="10 11">
    <name type="scientific">Acetoanaerobium noterae</name>
    <dbReference type="NCBI Taxonomy" id="745369"/>
    <lineage>
        <taxon>Bacteria</taxon>
        <taxon>Bacillati</taxon>
        <taxon>Bacillota</taxon>
        <taxon>Clostridia</taxon>
        <taxon>Peptostreptococcales</taxon>
        <taxon>Filifactoraceae</taxon>
        <taxon>Acetoanaerobium</taxon>
    </lineage>
</organism>
<dbReference type="Pfam" id="PF13581">
    <property type="entry name" value="HATPase_c_2"/>
    <property type="match status" value="1"/>
</dbReference>
<evidence type="ECO:0000256" key="1">
    <source>
        <dbReference type="ARBA" id="ARBA00000085"/>
    </source>
</evidence>
<keyword evidence="6 10" id="KW-0418">Kinase</keyword>
<reference evidence="11" key="1">
    <citation type="submission" date="2017-02" db="EMBL/GenBank/DDBJ databases">
        <authorList>
            <person name="Varghese N."/>
            <person name="Submissions S."/>
        </authorList>
    </citation>
    <scope>NUCLEOTIDE SEQUENCE [LARGE SCALE GENOMIC DNA]</scope>
    <source>
        <strain evidence="11">ATCC 35199</strain>
    </source>
</reference>
<name>A0A1T5AV67_9FIRM</name>
<dbReference type="Gene3D" id="3.30.565.10">
    <property type="entry name" value="Histidine kinase-like ATPase, C-terminal domain"/>
    <property type="match status" value="1"/>
</dbReference>
<gene>
    <name evidence="10" type="ORF">SAMN02745120_1197</name>
</gene>
<dbReference type="InterPro" id="IPR035965">
    <property type="entry name" value="PAS-like_dom_sf"/>
</dbReference>
<keyword evidence="8" id="KW-0902">Two-component regulatory system</keyword>
<dbReference type="InterPro" id="IPR011102">
    <property type="entry name" value="Sig_transdc_His_kinase_HWE"/>
</dbReference>
<keyword evidence="3" id="KW-0597">Phosphoprotein</keyword>
<dbReference type="EC" id="2.7.13.3" evidence="2"/>
<evidence type="ECO:0000256" key="5">
    <source>
        <dbReference type="ARBA" id="ARBA00022741"/>
    </source>
</evidence>
<evidence type="ECO:0000256" key="2">
    <source>
        <dbReference type="ARBA" id="ARBA00012438"/>
    </source>
</evidence>
<dbReference type="GO" id="GO:0004673">
    <property type="term" value="F:protein histidine kinase activity"/>
    <property type="evidence" value="ECO:0007669"/>
    <property type="project" value="UniProtKB-EC"/>
</dbReference>